<keyword evidence="3" id="KW-0804">Transcription</keyword>
<accession>A0ABV7X778</accession>
<protein>
    <submittedName>
        <fullName evidence="5">Helix-turn-helix domain-containing protein</fullName>
    </submittedName>
</protein>
<dbReference type="PANTHER" id="PTHR46796">
    <property type="entry name" value="HTH-TYPE TRANSCRIPTIONAL ACTIVATOR RHAS-RELATED"/>
    <property type="match status" value="1"/>
</dbReference>
<evidence type="ECO:0000313" key="6">
    <source>
        <dbReference type="Proteomes" id="UP001595615"/>
    </source>
</evidence>
<dbReference type="PROSITE" id="PS01124">
    <property type="entry name" value="HTH_ARAC_FAMILY_2"/>
    <property type="match status" value="1"/>
</dbReference>
<dbReference type="Gene3D" id="1.10.10.60">
    <property type="entry name" value="Homeodomain-like"/>
    <property type="match status" value="1"/>
</dbReference>
<name>A0ABV7X778_9SPHN</name>
<evidence type="ECO:0000256" key="3">
    <source>
        <dbReference type="ARBA" id="ARBA00023163"/>
    </source>
</evidence>
<dbReference type="SUPFAM" id="SSF46689">
    <property type="entry name" value="Homeodomain-like"/>
    <property type="match status" value="2"/>
</dbReference>
<gene>
    <name evidence="5" type="ORF">ACFOMD_03910</name>
</gene>
<dbReference type="Proteomes" id="UP001595615">
    <property type="component" value="Unassembled WGS sequence"/>
</dbReference>
<reference evidence="6" key="1">
    <citation type="journal article" date="2019" name="Int. J. Syst. Evol. Microbiol.">
        <title>The Global Catalogue of Microorganisms (GCM) 10K type strain sequencing project: providing services to taxonomists for standard genome sequencing and annotation.</title>
        <authorList>
            <consortium name="The Broad Institute Genomics Platform"/>
            <consortium name="The Broad Institute Genome Sequencing Center for Infectious Disease"/>
            <person name="Wu L."/>
            <person name="Ma J."/>
        </authorList>
    </citation>
    <scope>NUCLEOTIDE SEQUENCE [LARGE SCALE GENOMIC DNA]</scope>
    <source>
        <strain evidence="6">KCTC 42644</strain>
    </source>
</reference>
<dbReference type="InterPro" id="IPR050204">
    <property type="entry name" value="AraC_XylS_family_regulators"/>
</dbReference>
<organism evidence="5 6">
    <name type="scientific">Sphingoaurantiacus capsulatus</name>
    <dbReference type="NCBI Taxonomy" id="1771310"/>
    <lineage>
        <taxon>Bacteria</taxon>
        <taxon>Pseudomonadati</taxon>
        <taxon>Pseudomonadota</taxon>
        <taxon>Alphaproteobacteria</taxon>
        <taxon>Sphingomonadales</taxon>
        <taxon>Sphingosinicellaceae</taxon>
        <taxon>Sphingoaurantiacus</taxon>
    </lineage>
</organism>
<keyword evidence="6" id="KW-1185">Reference proteome</keyword>
<keyword evidence="1" id="KW-0805">Transcription regulation</keyword>
<dbReference type="SMART" id="SM00342">
    <property type="entry name" value="HTH_ARAC"/>
    <property type="match status" value="1"/>
</dbReference>
<keyword evidence="2" id="KW-0238">DNA-binding</keyword>
<evidence type="ECO:0000256" key="2">
    <source>
        <dbReference type="ARBA" id="ARBA00023125"/>
    </source>
</evidence>
<feature type="domain" description="HTH araC/xylS-type" evidence="4">
    <location>
        <begin position="188"/>
        <end position="285"/>
    </location>
</feature>
<comment type="caution">
    <text evidence="5">The sequence shown here is derived from an EMBL/GenBank/DDBJ whole genome shotgun (WGS) entry which is preliminary data.</text>
</comment>
<dbReference type="InterPro" id="IPR018060">
    <property type="entry name" value="HTH_AraC"/>
</dbReference>
<evidence type="ECO:0000313" key="5">
    <source>
        <dbReference type="EMBL" id="MFC3711701.1"/>
    </source>
</evidence>
<proteinExistence type="predicted"/>
<sequence>MAHRPQPMTDYVDLRAHRDRVVPASSRARVILSRLPRGASPLGHGPLSLKFVLDGEERYTIGARTYRITSGQMLIVDSSRAGEASLLTGATGLCLYLPQVANLPEDAAELIGDGPVTLAAANNPLGALLTAAARRLARDPDAGPALADRIAYRAAERLGQLIAEGEARLGRLDVMRTGTRRELLRRVEIARAWLHAHADRAVTLGELAQAAGASPFHLARAFAAVHGDAPIAYHRNLRLDAVATELRRGITNAAAAALGLGFADQSGFTRAFKRRHGVTPGSLTR</sequence>
<dbReference type="Pfam" id="PF12833">
    <property type="entry name" value="HTH_18"/>
    <property type="match status" value="1"/>
</dbReference>
<dbReference type="EMBL" id="JBHRXV010000003">
    <property type="protein sequence ID" value="MFC3711701.1"/>
    <property type="molecule type" value="Genomic_DNA"/>
</dbReference>
<evidence type="ECO:0000259" key="4">
    <source>
        <dbReference type="PROSITE" id="PS01124"/>
    </source>
</evidence>
<dbReference type="InterPro" id="IPR009057">
    <property type="entry name" value="Homeodomain-like_sf"/>
</dbReference>
<evidence type="ECO:0000256" key="1">
    <source>
        <dbReference type="ARBA" id="ARBA00023015"/>
    </source>
</evidence>
<dbReference type="RefSeq" id="WP_380857145.1">
    <property type="nucleotide sequence ID" value="NZ_JBHRXV010000003.1"/>
</dbReference>